<evidence type="ECO:0000256" key="3">
    <source>
        <dbReference type="ARBA" id="ARBA00022729"/>
    </source>
</evidence>
<proteinExistence type="inferred from homology"/>
<comment type="caution">
    <text evidence="10">The sequence shown here is derived from an EMBL/GenBank/DDBJ whole genome shotgun (WGS) entry which is preliminary data.</text>
</comment>
<dbReference type="InterPro" id="IPR037066">
    <property type="entry name" value="Plug_dom_sf"/>
</dbReference>
<evidence type="ECO:0000256" key="2">
    <source>
        <dbReference type="ARBA" id="ARBA00009810"/>
    </source>
</evidence>
<evidence type="ECO:0000259" key="8">
    <source>
        <dbReference type="Pfam" id="PF00593"/>
    </source>
</evidence>
<feature type="signal peptide" evidence="7">
    <location>
        <begin position="1"/>
        <end position="26"/>
    </location>
</feature>
<dbReference type="RefSeq" id="WP_394407093.1">
    <property type="nucleotide sequence ID" value="NZ_JBIGIC010000002.1"/>
</dbReference>
<dbReference type="Gene3D" id="2.40.170.20">
    <property type="entry name" value="TonB-dependent receptor, beta-barrel domain"/>
    <property type="match status" value="1"/>
</dbReference>
<sequence>MRHFKQTTLSLAAAQALMVLAMPAMAQSTDAPKAQQLETVVVSGQRAALQSAQKIKQNSDEIVDSVVADDIGKLPDRSVSEVLQRIVGVTMDRVMARGDPAHFSVEGSGVIIRGLTYVSSQLNGRESFSANGGRGLSFEDVPPELMAGVDVYKNPSAEQIEGAIGGLVNLRTALPFDYGGFKAGVNISATNAKLGDKTKPSASALLSNTWNTDLGKVGLLLDVAYSESATRTDGMFVDPYFQVVKKQQVMGSDGKLHDKTDADNNQLYEPDGTNHWFPKAVGWRTLDFDRKRQGTYLAGQWKKDNLQAALTHFRSKYSFYWDESSIDSQADPYNSVIGSDAKWGSNGALLTGTITDPVHGGIPFNADTRFAKRDSLTQESTFNIVWTPTPALRIANDFQFIESTTSSFDSTVATGINMPKETVDFSGGLPRLNLDASDIAYLSDPSKYYWAFTMEHLDRSRATQKAWKGDIKYSFDHPVLQDIRVGVRLTDRDVHNVVSNPSYNWKAVTQTWQSAEFDAGAKDQSWDWHPIRSLAYLSRFGGDTQVKSFNNFMNGRTSVASLILPQMSVAANYPTSYATLHSYYDTLCTEYKRQLQGANAAACPVSWQPAAFGDDSPNSNKQGEKTGTIYSQLRFGFDELNVPVDGNVGLRVVQTKYQTTGYKSLTFNSTSAATAGNLVGTIPTFANFQVPITVDNNYTNVLPSLNLRWKLKDNMQVRFAYAKAVARPDFSDLQPNLQLTAGSATTHTVVVDSTTNPPKTQVYIDDLRNVGTALGNPTLKPVKSDQFDLSGEWYLDKASSITVAAFNKQLKDVIVNQVGVVQAADTTGKLYDFTYSTKVNGAKGWARGVEVAAQHFFNGLPGLLSGLGVQANFTYVDSKQTRYNSVDSAWCSSNADGTNLNLFVNGCDTNAQSYGALPLPNLSRKAYNLALLYEHGPFSGRIAYAWRGKYLNGVAFPDNTGPNQTNGLNTNPDSPGYGRNNMPLGLPLWTADYGQLDLGVKYAVTEHFKIGFEGQNLTDSVYKQLMQQHIGLMGRTWFASGPRYTLTASLTY</sequence>
<evidence type="ECO:0000313" key="10">
    <source>
        <dbReference type="EMBL" id="MFG6486148.1"/>
    </source>
</evidence>
<keyword evidence="5" id="KW-0998">Cell outer membrane</keyword>
<keyword evidence="3 7" id="KW-0732">Signal</keyword>
<protein>
    <submittedName>
        <fullName evidence="10">TonB-dependent receptor</fullName>
    </submittedName>
</protein>
<feature type="domain" description="TonB-dependent receptor plug" evidence="9">
    <location>
        <begin position="57"/>
        <end position="166"/>
    </location>
</feature>
<name>A0ABW7H897_9BURK</name>
<organism evidence="10 11">
    <name type="scientific">Pelomonas candidula</name>
    <dbReference type="NCBI Taxonomy" id="3299025"/>
    <lineage>
        <taxon>Bacteria</taxon>
        <taxon>Pseudomonadati</taxon>
        <taxon>Pseudomonadota</taxon>
        <taxon>Betaproteobacteria</taxon>
        <taxon>Burkholderiales</taxon>
        <taxon>Sphaerotilaceae</taxon>
        <taxon>Roseateles</taxon>
    </lineage>
</organism>
<comment type="similarity">
    <text evidence="2 6">Belongs to the TonB-dependent receptor family.</text>
</comment>
<dbReference type="SUPFAM" id="SSF56935">
    <property type="entry name" value="Porins"/>
    <property type="match status" value="1"/>
</dbReference>
<dbReference type="PANTHER" id="PTHR40980:SF3">
    <property type="entry name" value="TONB-DEPENDENT RECEPTOR-LIKE BETA-BARREL DOMAIN-CONTAINING PROTEIN"/>
    <property type="match status" value="1"/>
</dbReference>
<dbReference type="PANTHER" id="PTHR40980">
    <property type="entry name" value="PLUG DOMAIN-CONTAINING PROTEIN"/>
    <property type="match status" value="1"/>
</dbReference>
<dbReference type="NCBIfam" id="TIGR01782">
    <property type="entry name" value="TonB-Xanth-Caul"/>
    <property type="match status" value="1"/>
</dbReference>
<dbReference type="Pfam" id="PF07715">
    <property type="entry name" value="Plug"/>
    <property type="match status" value="1"/>
</dbReference>
<dbReference type="InterPro" id="IPR036942">
    <property type="entry name" value="Beta-barrel_TonB_sf"/>
</dbReference>
<evidence type="ECO:0000256" key="4">
    <source>
        <dbReference type="ARBA" id="ARBA00023136"/>
    </source>
</evidence>
<reference evidence="10 11" key="1">
    <citation type="submission" date="2024-08" db="EMBL/GenBank/DDBJ databases">
        <authorList>
            <person name="Lu H."/>
        </authorList>
    </citation>
    <scope>NUCLEOTIDE SEQUENCE [LARGE SCALE GENOMIC DNA]</scope>
    <source>
        <strain evidence="10 11">BYS78W</strain>
    </source>
</reference>
<accession>A0ABW7H897</accession>
<dbReference type="InterPro" id="IPR012910">
    <property type="entry name" value="Plug_dom"/>
</dbReference>
<dbReference type="Proteomes" id="UP001606134">
    <property type="component" value="Unassembled WGS sequence"/>
</dbReference>
<dbReference type="PROSITE" id="PS00430">
    <property type="entry name" value="TONB_DEPENDENT_REC_1"/>
    <property type="match status" value="1"/>
</dbReference>
<evidence type="ECO:0000256" key="6">
    <source>
        <dbReference type="RuleBase" id="RU003357"/>
    </source>
</evidence>
<comment type="subcellular location">
    <subcellularLocation>
        <location evidence="1 6">Cell outer membrane</location>
    </subcellularLocation>
</comment>
<feature type="domain" description="TonB-dependent receptor-like beta-barrel" evidence="8">
    <location>
        <begin position="500"/>
        <end position="1017"/>
    </location>
</feature>
<dbReference type="InterPro" id="IPR000531">
    <property type="entry name" value="Beta-barrel_TonB"/>
</dbReference>
<gene>
    <name evidence="10" type="ORF">ACG04R_05655</name>
</gene>
<evidence type="ECO:0000259" key="9">
    <source>
        <dbReference type="Pfam" id="PF07715"/>
    </source>
</evidence>
<keyword evidence="11" id="KW-1185">Reference proteome</keyword>
<evidence type="ECO:0000256" key="5">
    <source>
        <dbReference type="ARBA" id="ARBA00023237"/>
    </source>
</evidence>
<evidence type="ECO:0000256" key="1">
    <source>
        <dbReference type="ARBA" id="ARBA00004442"/>
    </source>
</evidence>
<dbReference type="Pfam" id="PF00593">
    <property type="entry name" value="TonB_dep_Rec_b-barrel"/>
    <property type="match status" value="1"/>
</dbReference>
<dbReference type="InterPro" id="IPR010104">
    <property type="entry name" value="TonB_rcpt_bac"/>
</dbReference>
<evidence type="ECO:0000256" key="7">
    <source>
        <dbReference type="SAM" id="SignalP"/>
    </source>
</evidence>
<dbReference type="Gene3D" id="2.170.130.10">
    <property type="entry name" value="TonB-dependent receptor, plug domain"/>
    <property type="match status" value="1"/>
</dbReference>
<keyword evidence="10" id="KW-0675">Receptor</keyword>
<feature type="chain" id="PRO_5047503437" evidence="7">
    <location>
        <begin position="27"/>
        <end position="1052"/>
    </location>
</feature>
<evidence type="ECO:0000313" key="11">
    <source>
        <dbReference type="Proteomes" id="UP001606134"/>
    </source>
</evidence>
<dbReference type="EMBL" id="JBIGIC010000002">
    <property type="protein sequence ID" value="MFG6486148.1"/>
    <property type="molecule type" value="Genomic_DNA"/>
</dbReference>
<keyword evidence="4 6" id="KW-0472">Membrane</keyword>
<keyword evidence="6" id="KW-0798">TonB box</keyword>
<dbReference type="InterPro" id="IPR010916">
    <property type="entry name" value="TonB_box_CS"/>
</dbReference>